<dbReference type="PANTHER" id="PTHR43861">
    <property type="entry name" value="TRANS-ACONITATE 2-METHYLTRANSFERASE-RELATED"/>
    <property type="match status" value="1"/>
</dbReference>
<dbReference type="InterPro" id="IPR025714">
    <property type="entry name" value="Methyltranfer_dom"/>
</dbReference>
<proteinExistence type="predicted"/>
<comment type="caution">
    <text evidence="2">The sequence shown here is derived from an EMBL/GenBank/DDBJ whole genome shotgun (WGS) entry which is preliminary data.</text>
</comment>
<name>A0A0F8XXI5_9ZZZZ</name>
<dbReference type="SUPFAM" id="SSF53335">
    <property type="entry name" value="S-adenosyl-L-methionine-dependent methyltransferases"/>
    <property type="match status" value="1"/>
</dbReference>
<evidence type="ECO:0000313" key="2">
    <source>
        <dbReference type="EMBL" id="KKK65970.1"/>
    </source>
</evidence>
<dbReference type="CDD" id="cd02440">
    <property type="entry name" value="AdoMet_MTases"/>
    <property type="match status" value="1"/>
</dbReference>
<dbReference type="AlphaFoldDB" id="A0A0F8XXI5"/>
<dbReference type="Pfam" id="PF13847">
    <property type="entry name" value="Methyltransf_31"/>
    <property type="match status" value="1"/>
</dbReference>
<sequence>MNFIDLIPEEITQNVAERVHRRLDVICGLLKEGDKVLDVGCGTGAYISNALGYLPIYITAIDYDSKSIEYAQNRNQHKNLEFIVASDESFKTKRKYDLVICSHILEHTPVPLSMLANIKSYLKGDGILYLGIPNGFGCFEIENFIPRMFHKTTWGKAIITKIR</sequence>
<accession>A0A0F8XXI5</accession>
<dbReference type="InterPro" id="IPR029063">
    <property type="entry name" value="SAM-dependent_MTases_sf"/>
</dbReference>
<reference evidence="2" key="1">
    <citation type="journal article" date="2015" name="Nature">
        <title>Complex archaea that bridge the gap between prokaryotes and eukaryotes.</title>
        <authorList>
            <person name="Spang A."/>
            <person name="Saw J.H."/>
            <person name="Jorgensen S.L."/>
            <person name="Zaremba-Niedzwiedzka K."/>
            <person name="Martijn J."/>
            <person name="Lind A.E."/>
            <person name="van Eijk R."/>
            <person name="Schleper C."/>
            <person name="Guy L."/>
            <person name="Ettema T.J."/>
        </authorList>
    </citation>
    <scope>NUCLEOTIDE SEQUENCE</scope>
</reference>
<dbReference type="Gene3D" id="3.40.50.150">
    <property type="entry name" value="Vaccinia Virus protein VP39"/>
    <property type="match status" value="1"/>
</dbReference>
<feature type="domain" description="Methyltransferase" evidence="1">
    <location>
        <begin position="31"/>
        <end position="133"/>
    </location>
</feature>
<feature type="non-terminal residue" evidence="2">
    <location>
        <position position="163"/>
    </location>
</feature>
<protein>
    <recommendedName>
        <fullName evidence="1">Methyltransferase domain-containing protein</fullName>
    </recommendedName>
</protein>
<organism evidence="2">
    <name type="scientific">marine sediment metagenome</name>
    <dbReference type="NCBI Taxonomy" id="412755"/>
    <lineage>
        <taxon>unclassified sequences</taxon>
        <taxon>metagenomes</taxon>
        <taxon>ecological metagenomes</taxon>
    </lineage>
</organism>
<gene>
    <name evidence="2" type="ORF">LCGC14_2968770</name>
</gene>
<evidence type="ECO:0000259" key="1">
    <source>
        <dbReference type="Pfam" id="PF13847"/>
    </source>
</evidence>
<dbReference type="EMBL" id="LAZR01060302">
    <property type="protein sequence ID" value="KKK65970.1"/>
    <property type="molecule type" value="Genomic_DNA"/>
</dbReference>